<dbReference type="GO" id="GO:0005634">
    <property type="term" value="C:nucleus"/>
    <property type="evidence" value="ECO:0007669"/>
    <property type="project" value="TreeGrafter"/>
</dbReference>
<protein>
    <recommendedName>
        <fullName evidence="3">NmrA-like domain-containing protein</fullName>
    </recommendedName>
</protein>
<dbReference type="InterPro" id="IPR036291">
    <property type="entry name" value="NAD(P)-bd_dom_sf"/>
</dbReference>
<evidence type="ECO:0000259" key="3">
    <source>
        <dbReference type="Pfam" id="PF05368"/>
    </source>
</evidence>
<dbReference type="Proteomes" id="UP000234585">
    <property type="component" value="Unassembled WGS sequence"/>
</dbReference>
<proteinExistence type="inferred from homology"/>
<evidence type="ECO:0000256" key="1">
    <source>
        <dbReference type="ARBA" id="ARBA00006328"/>
    </source>
</evidence>
<gene>
    <name evidence="4" type="ORF">BDW47DRAFT_122999</name>
</gene>
<dbReference type="EMBL" id="KZ559122">
    <property type="protein sequence ID" value="PLB40929.1"/>
    <property type="molecule type" value="Genomic_DNA"/>
</dbReference>
<accession>A0A2I2FJY3</accession>
<dbReference type="SUPFAM" id="SSF51735">
    <property type="entry name" value="NAD(P)-binding Rossmann-fold domains"/>
    <property type="match status" value="1"/>
</dbReference>
<feature type="domain" description="NmrA-like" evidence="3">
    <location>
        <begin position="1"/>
        <end position="248"/>
    </location>
</feature>
<dbReference type="InterPro" id="IPR008030">
    <property type="entry name" value="NmrA-like"/>
</dbReference>
<evidence type="ECO:0000313" key="5">
    <source>
        <dbReference type="Proteomes" id="UP000234585"/>
    </source>
</evidence>
<keyword evidence="5" id="KW-1185">Reference proteome</keyword>
<dbReference type="STRING" id="41067.A0A2I2FJY3"/>
<dbReference type="PANTHER" id="PTHR42748:SF28">
    <property type="entry name" value="NMRA-LIKE DOMAIN-CONTAINING PROTEIN"/>
    <property type="match status" value="1"/>
</dbReference>
<name>A0A2I2FJY3_ASPCN</name>
<dbReference type="InterPro" id="IPR051164">
    <property type="entry name" value="NmrA-like_oxidored"/>
</dbReference>
<keyword evidence="2" id="KW-0521">NADP</keyword>
<evidence type="ECO:0000256" key="2">
    <source>
        <dbReference type="ARBA" id="ARBA00022857"/>
    </source>
</evidence>
<dbReference type="PANTHER" id="PTHR42748">
    <property type="entry name" value="NITROGEN METABOLITE REPRESSION PROTEIN NMRA FAMILY MEMBER"/>
    <property type="match status" value="1"/>
</dbReference>
<reference evidence="4 5" key="1">
    <citation type="submission" date="2017-12" db="EMBL/GenBank/DDBJ databases">
        <authorList>
            <consortium name="DOE Joint Genome Institute"/>
            <person name="Haridas S."/>
            <person name="Kjaerbolling I."/>
            <person name="Vesth T.C."/>
            <person name="Frisvad J.C."/>
            <person name="Nybo J.L."/>
            <person name="Theobald S."/>
            <person name="Kuo A."/>
            <person name="Bowyer P."/>
            <person name="Matsuda Y."/>
            <person name="Mondo S."/>
            <person name="Lyhne E.K."/>
            <person name="Kogle M.E."/>
            <person name="Clum A."/>
            <person name="Lipzen A."/>
            <person name="Salamov A."/>
            <person name="Ngan C.Y."/>
            <person name="Daum C."/>
            <person name="Chiniquy J."/>
            <person name="Barry K."/>
            <person name="LaButti K."/>
            <person name="Simmons B.A."/>
            <person name="Magnuson J.K."/>
            <person name="Mortensen U.H."/>
            <person name="Larsen T.O."/>
            <person name="Grigoriev I.V."/>
            <person name="Baker S.E."/>
            <person name="Andersen M.R."/>
            <person name="Nordberg H.P."/>
            <person name="Cantor M.N."/>
            <person name="Hua S.X."/>
        </authorList>
    </citation>
    <scope>NUCLEOTIDE SEQUENCE [LARGE SCALE GENOMIC DNA]</scope>
    <source>
        <strain evidence="4 5">CBS 102.13</strain>
    </source>
</reference>
<comment type="similarity">
    <text evidence="1">Belongs to the NmrA-type oxidoreductase family.</text>
</comment>
<dbReference type="AlphaFoldDB" id="A0A2I2FJY3"/>
<dbReference type="Gene3D" id="3.40.50.720">
    <property type="entry name" value="NAD(P)-binding Rossmann-like Domain"/>
    <property type="match status" value="1"/>
</dbReference>
<dbReference type="Gene3D" id="3.90.25.10">
    <property type="entry name" value="UDP-galactose 4-epimerase, domain 1"/>
    <property type="match status" value="1"/>
</dbReference>
<dbReference type="OrthoDB" id="3358371at2759"/>
<evidence type="ECO:0000313" key="4">
    <source>
        <dbReference type="EMBL" id="PLB40929.1"/>
    </source>
</evidence>
<organism evidence="4 5">
    <name type="scientific">Aspergillus candidus</name>
    <dbReference type="NCBI Taxonomy" id="41067"/>
    <lineage>
        <taxon>Eukaryota</taxon>
        <taxon>Fungi</taxon>
        <taxon>Dikarya</taxon>
        <taxon>Ascomycota</taxon>
        <taxon>Pezizomycotina</taxon>
        <taxon>Eurotiomycetes</taxon>
        <taxon>Eurotiomycetidae</taxon>
        <taxon>Eurotiales</taxon>
        <taxon>Aspergillaceae</taxon>
        <taxon>Aspergillus</taxon>
        <taxon>Aspergillus subgen. Circumdati</taxon>
    </lineage>
</organism>
<dbReference type="Pfam" id="PF05368">
    <property type="entry name" value="NmrA"/>
    <property type="match status" value="1"/>
</dbReference>
<dbReference type="GeneID" id="36523126"/>
<dbReference type="RefSeq" id="XP_024674941.1">
    <property type="nucleotide sequence ID" value="XM_024815966.1"/>
</dbReference>
<sequence>MNKLIVVLGATGGQGGSVVDSFLQAPGWKVRGLTRNASSEKATALKAKGVEMVQGNTDDQTSLEAAFQGAHAIFAFTDYYDYFFELGPERSMARETAQGSNIARAAATIPTLERFVWSTLPNTQLFTEGQAIVPHFQGKANVDVYIKEHLPELYAKTTFTIFTIFGANVVLYDIFRPLYLPSAQKWIQFYPAPPQAPYPSVGDHRINSGIFVRSIVENPPTPGTYVECNVETITLESYLAAWGRASGLSPQNGSTMVVQISAEQYCALWPLMGEEQASQWRFFQFLRDNQLDIHKVEGFPVIQAQDLMSEEARKSLVLTEESLRRMDWSSFKK</sequence>